<keyword evidence="3" id="KW-1185">Reference proteome</keyword>
<feature type="transmembrane region" description="Helical" evidence="1">
    <location>
        <begin position="205"/>
        <end position="230"/>
    </location>
</feature>
<feature type="transmembrane region" description="Helical" evidence="1">
    <location>
        <begin position="242"/>
        <end position="268"/>
    </location>
</feature>
<feature type="transmembrane region" description="Helical" evidence="1">
    <location>
        <begin position="102"/>
        <end position="124"/>
    </location>
</feature>
<name>A0A401IYF3_SPHXE</name>
<dbReference type="Pfam" id="PF05987">
    <property type="entry name" value="DUF898"/>
    <property type="match status" value="1"/>
</dbReference>
<dbReference type="EMBL" id="BBQY01000001">
    <property type="protein sequence ID" value="GBH29434.1"/>
    <property type="molecule type" value="Genomic_DNA"/>
</dbReference>
<evidence type="ECO:0008006" key="4">
    <source>
        <dbReference type="Google" id="ProtNLM"/>
    </source>
</evidence>
<gene>
    <name evidence="2" type="ORF">MBESOW_P0688</name>
</gene>
<feature type="transmembrane region" description="Helical" evidence="1">
    <location>
        <begin position="70"/>
        <end position="90"/>
    </location>
</feature>
<comment type="caution">
    <text evidence="2">The sequence shown here is derived from an EMBL/GenBank/DDBJ whole genome shotgun (WGS) entry which is preliminary data.</text>
</comment>
<feature type="transmembrane region" description="Helical" evidence="1">
    <location>
        <begin position="20"/>
        <end position="41"/>
    </location>
</feature>
<keyword evidence="1" id="KW-0472">Membrane</keyword>
<reference evidence="2 3" key="1">
    <citation type="submission" date="2014-12" db="EMBL/GenBank/DDBJ databases">
        <title>Whole genome sequencing of Sphingobium xenophagum OW59.</title>
        <authorList>
            <person name="Ohta Y."/>
            <person name="Nishi S."/>
            <person name="Hatada Y."/>
        </authorList>
    </citation>
    <scope>NUCLEOTIDE SEQUENCE [LARGE SCALE GENOMIC DNA]</scope>
    <source>
        <strain evidence="2 3">OW59</strain>
    </source>
</reference>
<dbReference type="InterPro" id="IPR010295">
    <property type="entry name" value="DUF898"/>
</dbReference>
<feature type="transmembrane region" description="Helical" evidence="1">
    <location>
        <begin position="294"/>
        <end position="316"/>
    </location>
</feature>
<proteinExistence type="predicted"/>
<keyword evidence="1" id="KW-1133">Transmembrane helix</keyword>
<evidence type="ECO:0000313" key="2">
    <source>
        <dbReference type="EMBL" id="GBH29434.1"/>
    </source>
</evidence>
<evidence type="ECO:0000313" key="3">
    <source>
        <dbReference type="Proteomes" id="UP000290975"/>
    </source>
</evidence>
<sequence>MDEEQVGRDGFAFEGNWRGYAPIAFTNLALTIVTLGFYRFWATTRTRRYLWANTRFIDDQLEWTGTGKELFVGFLMVLVLVGIPFMFIQFGAQALILQGRAGLAGILTFAAVLIIYYMVGLARFRALRYRLSRTWWHGIRGGSDDQGFGYGLSYIWKSGVGMLAAGLMIPWSLMSLWNERWNKMSFGPHMFEAAAEHGPTMKRFLLFYLFPFILFAVMGIFFVVAGPGLMRNSGGNPNALSFGGMVMAIGFVVLTYTLLGLIAVAFYAKFFRVAVDGVSMAGLNFHFYAKTREWLMLFLGDIALVIATLGIGAIFLQYRHWKFFITHLGVTGEIYTEDLTQSQTRTASHGEGLLDAFDVGAF</sequence>
<dbReference type="AlphaFoldDB" id="A0A401IYF3"/>
<accession>A0A401IYF3</accession>
<keyword evidence="1" id="KW-0812">Transmembrane</keyword>
<organism evidence="2 3">
    <name type="scientific">Sphingobium xenophagum</name>
    <dbReference type="NCBI Taxonomy" id="121428"/>
    <lineage>
        <taxon>Bacteria</taxon>
        <taxon>Pseudomonadati</taxon>
        <taxon>Pseudomonadota</taxon>
        <taxon>Alphaproteobacteria</taxon>
        <taxon>Sphingomonadales</taxon>
        <taxon>Sphingomonadaceae</taxon>
        <taxon>Sphingobium</taxon>
    </lineage>
</organism>
<evidence type="ECO:0000256" key="1">
    <source>
        <dbReference type="SAM" id="Phobius"/>
    </source>
</evidence>
<protein>
    <recommendedName>
        <fullName evidence="4">DUF898 domain-containing protein</fullName>
    </recommendedName>
</protein>
<dbReference type="RefSeq" id="WP_130751952.1">
    <property type="nucleotide sequence ID" value="NZ_BBQY01000001.1"/>
</dbReference>
<dbReference type="Proteomes" id="UP000290975">
    <property type="component" value="Unassembled WGS sequence"/>
</dbReference>